<keyword evidence="2" id="KW-1185">Reference proteome</keyword>
<proteinExistence type="predicted"/>
<dbReference type="EMBL" id="JAANIU010010508">
    <property type="protein sequence ID" value="KAG1531777.1"/>
    <property type="molecule type" value="Genomic_DNA"/>
</dbReference>
<evidence type="ECO:0000313" key="1">
    <source>
        <dbReference type="EMBL" id="KAG1531777.1"/>
    </source>
</evidence>
<gene>
    <name evidence="1" type="ORF">G6F50_016518</name>
</gene>
<reference evidence="1 2" key="1">
    <citation type="journal article" date="2020" name="Microb. Genom.">
        <title>Genetic diversity of clinical and environmental Mucorales isolates obtained from an investigation of mucormycosis cases among solid organ transplant recipients.</title>
        <authorList>
            <person name="Nguyen M.H."/>
            <person name="Kaul D."/>
            <person name="Muto C."/>
            <person name="Cheng S.J."/>
            <person name="Richter R.A."/>
            <person name="Bruno V.M."/>
            <person name="Liu G."/>
            <person name="Beyhan S."/>
            <person name="Sundermann A.J."/>
            <person name="Mounaud S."/>
            <person name="Pasculle A.W."/>
            <person name="Nierman W.C."/>
            <person name="Driscoll E."/>
            <person name="Cumbie R."/>
            <person name="Clancy C.J."/>
            <person name="Dupont C.L."/>
        </authorList>
    </citation>
    <scope>NUCLEOTIDE SEQUENCE [LARGE SCALE GENOMIC DNA]</scope>
    <source>
        <strain evidence="1 2">GL24</strain>
    </source>
</reference>
<name>A0A9P6XTC9_9FUNG</name>
<protein>
    <submittedName>
        <fullName evidence="1">Uncharacterized protein</fullName>
    </submittedName>
</protein>
<dbReference type="AlphaFoldDB" id="A0A9P6XTC9"/>
<sequence length="136" mass="15593">MSRKAEPGERQRRLQAGIVVDHLLAWRQGLHCARRFHLDRPRQARDADLRPGIAQVEARLPRARGARPSVDDHRRAAAGGFDLGFARHQFNSLVAGLRATLIDARLRVHLHMQLVRQRQLALLRRAGTEVRREIQQ</sequence>
<dbReference type="Proteomes" id="UP000740926">
    <property type="component" value="Unassembled WGS sequence"/>
</dbReference>
<evidence type="ECO:0000313" key="2">
    <source>
        <dbReference type="Proteomes" id="UP000740926"/>
    </source>
</evidence>
<comment type="caution">
    <text evidence="1">The sequence shown here is derived from an EMBL/GenBank/DDBJ whole genome shotgun (WGS) entry which is preliminary data.</text>
</comment>
<accession>A0A9P6XTC9</accession>
<organism evidence="1 2">
    <name type="scientific">Rhizopus delemar</name>
    <dbReference type="NCBI Taxonomy" id="936053"/>
    <lineage>
        <taxon>Eukaryota</taxon>
        <taxon>Fungi</taxon>
        <taxon>Fungi incertae sedis</taxon>
        <taxon>Mucoromycota</taxon>
        <taxon>Mucoromycotina</taxon>
        <taxon>Mucoromycetes</taxon>
        <taxon>Mucorales</taxon>
        <taxon>Mucorineae</taxon>
        <taxon>Rhizopodaceae</taxon>
        <taxon>Rhizopus</taxon>
    </lineage>
</organism>